<gene>
    <name evidence="2" type="ORF">WA026_013736</name>
</gene>
<comment type="caution">
    <text evidence="2">The sequence shown here is derived from an EMBL/GenBank/DDBJ whole genome shotgun (WGS) entry which is preliminary data.</text>
</comment>
<dbReference type="Gene3D" id="1.20.120.1760">
    <property type="match status" value="1"/>
</dbReference>
<dbReference type="EMBL" id="JARQZJ010000097">
    <property type="protein sequence ID" value="KAK9885859.1"/>
    <property type="molecule type" value="Genomic_DNA"/>
</dbReference>
<dbReference type="InterPro" id="IPR043130">
    <property type="entry name" value="CDP-OH_PTrfase_TM_dom"/>
</dbReference>
<organism evidence="2 3">
    <name type="scientific">Henosepilachna vigintioctopunctata</name>
    <dbReference type="NCBI Taxonomy" id="420089"/>
    <lineage>
        <taxon>Eukaryota</taxon>
        <taxon>Metazoa</taxon>
        <taxon>Ecdysozoa</taxon>
        <taxon>Arthropoda</taxon>
        <taxon>Hexapoda</taxon>
        <taxon>Insecta</taxon>
        <taxon>Pterygota</taxon>
        <taxon>Neoptera</taxon>
        <taxon>Endopterygota</taxon>
        <taxon>Coleoptera</taxon>
        <taxon>Polyphaga</taxon>
        <taxon>Cucujiformia</taxon>
        <taxon>Coccinelloidea</taxon>
        <taxon>Coccinellidae</taxon>
        <taxon>Epilachninae</taxon>
        <taxon>Epilachnini</taxon>
        <taxon>Henosepilachna</taxon>
    </lineage>
</organism>
<dbReference type="Proteomes" id="UP001431783">
    <property type="component" value="Unassembled WGS sequence"/>
</dbReference>
<evidence type="ECO:0008006" key="4">
    <source>
        <dbReference type="Google" id="ProtNLM"/>
    </source>
</evidence>
<protein>
    <recommendedName>
        <fullName evidence="4">Ceramide phosphoethanolamine synthase</fullName>
    </recommendedName>
</protein>
<keyword evidence="1" id="KW-1133">Transmembrane helix</keyword>
<dbReference type="InterPro" id="IPR000462">
    <property type="entry name" value="CDP-OH_P_trans"/>
</dbReference>
<proteinExistence type="predicted"/>
<feature type="transmembrane region" description="Helical" evidence="1">
    <location>
        <begin position="225"/>
        <end position="247"/>
    </location>
</feature>
<accession>A0AAW1URV2</accession>
<keyword evidence="1" id="KW-0472">Membrane</keyword>
<feature type="transmembrane region" description="Helical" evidence="1">
    <location>
        <begin position="310"/>
        <end position="326"/>
    </location>
</feature>
<keyword evidence="3" id="KW-1185">Reference proteome</keyword>
<dbReference type="AlphaFoldDB" id="A0AAW1URV2"/>
<dbReference type="Pfam" id="PF01066">
    <property type="entry name" value="CDP-OH_P_transf"/>
    <property type="match status" value="1"/>
</dbReference>
<sequence length="352" mass="40006">MMGPSAQISKIMLGLSALVIVFFIFMDFNLHLRMHNYPIDRGTGDNFNFSYNDVSWLGYNISPLGDVTVKAVLLDHTNYYLFAPLVTILDNLLNISEFPYITPNAISFFHVFVAIASGKCIASDSLSYRRIGVVLFEVRTFLDDLDGHVARARKHIKGERSEVGTSGYYIDGVCDGLGCVALLIGAFFYLKNNPPRGGYVQLPTVVDNKDSNVIMYKGKITSQKSAIVIACFTLQLLLSSLSWNRYIALYQDMLESNDVSKEEMARQLIVFKSPMFFIVAFFWRLVNVHNMIHLFLIAIFCDKMWEFLKFIQYIGYGILFSVICVTEKHAMDSRNFIFSQKYIDSTGNINTQ</sequence>
<evidence type="ECO:0000256" key="1">
    <source>
        <dbReference type="SAM" id="Phobius"/>
    </source>
</evidence>
<feature type="transmembrane region" description="Helical" evidence="1">
    <location>
        <begin position="168"/>
        <end position="190"/>
    </location>
</feature>
<evidence type="ECO:0000313" key="2">
    <source>
        <dbReference type="EMBL" id="KAK9885859.1"/>
    </source>
</evidence>
<feature type="transmembrane region" description="Helical" evidence="1">
    <location>
        <begin position="268"/>
        <end position="286"/>
    </location>
</feature>
<evidence type="ECO:0000313" key="3">
    <source>
        <dbReference type="Proteomes" id="UP001431783"/>
    </source>
</evidence>
<reference evidence="2 3" key="1">
    <citation type="submission" date="2023-03" db="EMBL/GenBank/DDBJ databases">
        <title>Genome insight into feeding habits of ladybird beetles.</title>
        <authorList>
            <person name="Li H.-S."/>
            <person name="Huang Y.-H."/>
            <person name="Pang H."/>
        </authorList>
    </citation>
    <scope>NUCLEOTIDE SEQUENCE [LARGE SCALE GENOMIC DNA]</scope>
    <source>
        <strain evidence="2">SYSU_2023b</strain>
        <tissue evidence="2">Whole body</tissue>
    </source>
</reference>
<feature type="transmembrane region" description="Helical" evidence="1">
    <location>
        <begin position="12"/>
        <end position="32"/>
    </location>
</feature>
<keyword evidence="1" id="KW-0812">Transmembrane</keyword>
<name>A0AAW1URV2_9CUCU</name>